<feature type="signal peptide" evidence="2">
    <location>
        <begin position="1"/>
        <end position="34"/>
    </location>
</feature>
<feature type="compositionally biased region" description="Polar residues" evidence="1">
    <location>
        <begin position="534"/>
        <end position="543"/>
    </location>
</feature>
<feature type="region of interest" description="Disordered" evidence="1">
    <location>
        <begin position="477"/>
        <end position="553"/>
    </location>
</feature>
<proteinExistence type="predicted"/>
<feature type="compositionally biased region" description="Basic residues" evidence="1">
    <location>
        <begin position="380"/>
        <end position="391"/>
    </location>
</feature>
<dbReference type="Proteomes" id="UP000735302">
    <property type="component" value="Unassembled WGS sequence"/>
</dbReference>
<feature type="region of interest" description="Disordered" evidence="1">
    <location>
        <begin position="372"/>
        <end position="391"/>
    </location>
</feature>
<feature type="compositionally biased region" description="Basic and acidic residues" evidence="1">
    <location>
        <begin position="477"/>
        <end position="490"/>
    </location>
</feature>
<sequence>MFRMVLNSSTPPIAPSNLIAGLLLLALAPKLALSSSLESKPSILLWPRTCDGFRCDTVHNSNHAWYRVSRPQVSALSNPREHLGQSPFGISYNNDLRLVPLYKIHRHKNGKSFRRLSNILWTGTPRRPMLRTLGDDIFFLNRSKNASQYRRKDALLFKPGHFLRRSSRPRLKHFWRANQPASDSADGKRFHSSRPYGDLYRVGGFLDVLHGGYHGDRAYIVSVPLLQPLNRKRWTKNSVRRRGVGILPVVYLHLHPPAEQRRQFSSRQTPPPTTLPARRFSVRAQDEPKRNYSSPNRSIRLYRKLSKSQVLNSPFSRYYMLLAKDPLLTYGDNRQVRYGTENLKHKDTSLFKTRNTEMYRRTFPGQYKTRIRTGKERQERRKKSEHGPKRIWPKSYRLSTRAPTTQRTPYRERYLKMLREKQIRDQQRMENNKPREKAQDLLKRIPKFRPDQSKHPHSYIERFLRDRISNYSHFLSRIRDKQKQKQDRSRTKSQTFSNGRVNTPWFMRQNTSRQSRRLNQIPSSLSRRPEIQGSGRSDSSPNLSLKPDREQDINHQNPCTTFHGQFSPLCSTYTKLNRQRKTQDKINKLPYGPVMKFTPVTVSPTRQPRRQRFEENTTRVSTVTVPPTSSSPPTTTSTAPKTTGHNHRLRGDRKGHKLNGSHHFKAVCFVFIFSRCSMDSHINTLLEPRHQWPGPDGGPKSLRPSCCGLL</sequence>
<comment type="caution">
    <text evidence="3">The sequence shown here is derived from an EMBL/GenBank/DDBJ whole genome shotgun (WGS) entry which is preliminary data.</text>
</comment>
<gene>
    <name evidence="3" type="ORF">PoB_001790000</name>
</gene>
<name>A0AAV3Z8B6_9GAST</name>
<organism evidence="3 4">
    <name type="scientific">Plakobranchus ocellatus</name>
    <dbReference type="NCBI Taxonomy" id="259542"/>
    <lineage>
        <taxon>Eukaryota</taxon>
        <taxon>Metazoa</taxon>
        <taxon>Spiralia</taxon>
        <taxon>Lophotrochozoa</taxon>
        <taxon>Mollusca</taxon>
        <taxon>Gastropoda</taxon>
        <taxon>Heterobranchia</taxon>
        <taxon>Euthyneura</taxon>
        <taxon>Panpulmonata</taxon>
        <taxon>Sacoglossa</taxon>
        <taxon>Placobranchoidea</taxon>
        <taxon>Plakobranchidae</taxon>
        <taxon>Plakobranchus</taxon>
    </lineage>
</organism>
<protein>
    <submittedName>
        <fullName evidence="3">Uncharacterized protein</fullName>
    </submittedName>
</protein>
<keyword evidence="2" id="KW-0732">Signal</keyword>
<evidence type="ECO:0000256" key="1">
    <source>
        <dbReference type="SAM" id="MobiDB-lite"/>
    </source>
</evidence>
<accession>A0AAV3Z8B6</accession>
<evidence type="ECO:0000313" key="3">
    <source>
        <dbReference type="EMBL" id="GFN91394.1"/>
    </source>
</evidence>
<feature type="compositionally biased region" description="Polar residues" evidence="1">
    <location>
        <begin position="508"/>
        <end position="526"/>
    </location>
</feature>
<feature type="region of interest" description="Disordered" evidence="1">
    <location>
        <begin position="597"/>
        <end position="657"/>
    </location>
</feature>
<feature type="compositionally biased region" description="Basic residues" evidence="1">
    <location>
        <begin position="644"/>
        <end position="657"/>
    </location>
</feature>
<feature type="chain" id="PRO_5043663148" evidence="2">
    <location>
        <begin position="35"/>
        <end position="710"/>
    </location>
</feature>
<feature type="region of interest" description="Disordered" evidence="1">
    <location>
        <begin position="258"/>
        <end position="294"/>
    </location>
</feature>
<feature type="compositionally biased region" description="Low complexity" evidence="1">
    <location>
        <begin position="618"/>
        <end position="643"/>
    </location>
</feature>
<evidence type="ECO:0000256" key="2">
    <source>
        <dbReference type="SAM" id="SignalP"/>
    </source>
</evidence>
<dbReference type="AlphaFoldDB" id="A0AAV3Z8B6"/>
<keyword evidence="4" id="KW-1185">Reference proteome</keyword>
<dbReference type="EMBL" id="BLXT01002132">
    <property type="protein sequence ID" value="GFN91394.1"/>
    <property type="molecule type" value="Genomic_DNA"/>
</dbReference>
<evidence type="ECO:0000313" key="4">
    <source>
        <dbReference type="Proteomes" id="UP000735302"/>
    </source>
</evidence>
<feature type="compositionally biased region" description="Polar residues" evidence="1">
    <location>
        <begin position="492"/>
        <end position="501"/>
    </location>
</feature>
<reference evidence="3 4" key="1">
    <citation type="journal article" date="2021" name="Elife">
        <title>Chloroplast acquisition without the gene transfer in kleptoplastic sea slugs, Plakobranchus ocellatus.</title>
        <authorList>
            <person name="Maeda T."/>
            <person name="Takahashi S."/>
            <person name="Yoshida T."/>
            <person name="Shimamura S."/>
            <person name="Takaki Y."/>
            <person name="Nagai Y."/>
            <person name="Toyoda A."/>
            <person name="Suzuki Y."/>
            <person name="Arimoto A."/>
            <person name="Ishii H."/>
            <person name="Satoh N."/>
            <person name="Nishiyama T."/>
            <person name="Hasebe M."/>
            <person name="Maruyama T."/>
            <person name="Minagawa J."/>
            <person name="Obokata J."/>
            <person name="Shigenobu S."/>
        </authorList>
    </citation>
    <scope>NUCLEOTIDE SEQUENCE [LARGE SCALE GENOMIC DNA]</scope>
</reference>